<evidence type="ECO:0000256" key="2">
    <source>
        <dbReference type="SAM" id="SignalP"/>
    </source>
</evidence>
<dbReference type="Gene3D" id="1.50.10.20">
    <property type="match status" value="1"/>
</dbReference>
<feature type="chain" id="PRO_5030608066" evidence="2">
    <location>
        <begin position="33"/>
        <end position="399"/>
    </location>
</feature>
<dbReference type="RefSeq" id="WP_185665371.1">
    <property type="nucleotide sequence ID" value="NZ_JACLAW010000014.1"/>
</dbReference>
<feature type="compositionally biased region" description="Pro residues" evidence="1">
    <location>
        <begin position="75"/>
        <end position="87"/>
    </location>
</feature>
<organism evidence="3 4">
    <name type="scientific">Novosphingobium flavum</name>
    <dbReference type="NCBI Taxonomy" id="1778672"/>
    <lineage>
        <taxon>Bacteria</taxon>
        <taxon>Pseudomonadati</taxon>
        <taxon>Pseudomonadota</taxon>
        <taxon>Alphaproteobacteria</taxon>
        <taxon>Sphingomonadales</taxon>
        <taxon>Sphingomonadaceae</taxon>
        <taxon>Novosphingobium</taxon>
    </lineage>
</organism>
<evidence type="ECO:0000313" key="3">
    <source>
        <dbReference type="EMBL" id="MBC2667074.1"/>
    </source>
</evidence>
<dbReference type="SUPFAM" id="SSF48239">
    <property type="entry name" value="Terpenoid cyclases/Protein prenyltransferases"/>
    <property type="match status" value="1"/>
</dbReference>
<evidence type="ECO:0000256" key="1">
    <source>
        <dbReference type="SAM" id="MobiDB-lite"/>
    </source>
</evidence>
<feature type="region of interest" description="Disordered" evidence="1">
    <location>
        <begin position="31"/>
        <end position="90"/>
    </location>
</feature>
<feature type="signal peptide" evidence="2">
    <location>
        <begin position="1"/>
        <end position="32"/>
    </location>
</feature>
<dbReference type="AlphaFoldDB" id="A0A7X1FUG9"/>
<proteinExistence type="predicted"/>
<evidence type="ECO:0000313" key="4">
    <source>
        <dbReference type="Proteomes" id="UP000566813"/>
    </source>
</evidence>
<dbReference type="EMBL" id="JACLAW010000014">
    <property type="protein sequence ID" value="MBC2667074.1"/>
    <property type="molecule type" value="Genomic_DNA"/>
</dbReference>
<reference evidence="3 4" key="1">
    <citation type="submission" date="2020-08" db="EMBL/GenBank/DDBJ databases">
        <title>The genome sequence of type strain Novosphingobium flavum NBRC 111647.</title>
        <authorList>
            <person name="Liu Y."/>
        </authorList>
    </citation>
    <scope>NUCLEOTIDE SEQUENCE [LARGE SCALE GENOMIC DNA]</scope>
    <source>
        <strain evidence="3 4">NBRC 111647</strain>
    </source>
</reference>
<name>A0A7X1FUG9_9SPHN</name>
<dbReference type="InterPro" id="IPR008930">
    <property type="entry name" value="Terpenoid_cyclase/PrenylTrfase"/>
</dbReference>
<accession>A0A7X1FUG9</accession>
<protein>
    <submittedName>
        <fullName evidence="3">Squalene--hopene cyclase</fullName>
    </submittedName>
</protein>
<sequence>MDKGGTWRNLALIAGAAAAIPLLSIARSPASASSREPAHGMEAPGMTDMAMGTSGPDMVVGHPSDRDFGRAPSAKPLPAPAVPPEVPALPGEPMARALSAQSAAAYLDTVAVNWTRQRQCGTCHTNYAYMMGRPALNARGLGADAEAKVRAFFAERVRNRTSTPALPHTLILGAVLAINDAGHGRGLSPATAEALDQAFELQDGDGGWTYPAMFYSPPLGDAWYGAAMVALGTGLAPDGYARTPRAMAGTARLRDWFARHPSPSLHHSLVLLWAAGHMDGLMTEDQRRETITQVLALQRRDGGWALPTLGDWNRRDGAPNDSAAPSDGYATGLVTYVMQDAGMTTADPRLAAGIAWLRTHQRRSGRWFTQSINTYAKGNLISNIGTAYAVMSLHRAGAL</sequence>
<keyword evidence="4" id="KW-1185">Reference proteome</keyword>
<comment type="caution">
    <text evidence="3">The sequence shown here is derived from an EMBL/GenBank/DDBJ whole genome shotgun (WGS) entry which is preliminary data.</text>
</comment>
<gene>
    <name evidence="3" type="ORF">H7F51_16265</name>
</gene>
<keyword evidence="2" id="KW-0732">Signal</keyword>
<dbReference type="Proteomes" id="UP000566813">
    <property type="component" value="Unassembled WGS sequence"/>
</dbReference>